<comment type="caution">
    <text evidence="1">The sequence shown here is derived from an EMBL/GenBank/DDBJ whole genome shotgun (WGS) entry which is preliminary data.</text>
</comment>
<dbReference type="EMBL" id="JAIVFL010000001">
    <property type="protein sequence ID" value="MCI4675955.1"/>
    <property type="molecule type" value="Genomic_DNA"/>
</dbReference>
<gene>
    <name evidence="1" type="ORF">K9U37_14170</name>
</gene>
<evidence type="ECO:0008006" key="3">
    <source>
        <dbReference type="Google" id="ProtNLM"/>
    </source>
</evidence>
<protein>
    <recommendedName>
        <fullName evidence="3">Ankyrin repeat domain-containing protein</fullName>
    </recommendedName>
</protein>
<dbReference type="Proteomes" id="UP001139068">
    <property type="component" value="Unassembled WGS sequence"/>
</dbReference>
<accession>A0ABS9YXI4</accession>
<evidence type="ECO:0000313" key="2">
    <source>
        <dbReference type="Proteomes" id="UP001139068"/>
    </source>
</evidence>
<dbReference type="Gene3D" id="1.25.40.20">
    <property type="entry name" value="Ankyrin repeat-containing domain"/>
    <property type="match status" value="1"/>
</dbReference>
<dbReference type="SUPFAM" id="SSF48403">
    <property type="entry name" value="Ankyrin repeat"/>
    <property type="match status" value="1"/>
</dbReference>
<reference evidence="1" key="1">
    <citation type="journal article" date="2022" name="ISME J.">
        <title>Identification of active gaseous-alkane degraders at natural gas seeps.</title>
        <authorList>
            <person name="Farhan Ul Haque M."/>
            <person name="Hernandez M."/>
            <person name="Crombie A.T."/>
            <person name="Murrell J.C."/>
        </authorList>
    </citation>
    <scope>NUCLEOTIDE SEQUENCE</scope>
    <source>
        <strain evidence="1">ANDR5</strain>
    </source>
</reference>
<sequence length="90" mass="9811">MVSALLEQGALRSLRDAKGRTPQDVAVERGHADALGHMLAPPPSPLDDRRVAILDQRLGDVIDGRIREGQLDRGYSGGELRSALRYPPWG</sequence>
<name>A0ABS9YXI4_9MYCO</name>
<dbReference type="InterPro" id="IPR036770">
    <property type="entry name" value="Ankyrin_rpt-contain_sf"/>
</dbReference>
<dbReference type="RefSeq" id="WP_243072206.1">
    <property type="nucleotide sequence ID" value="NZ_JAIVFL010000001.1"/>
</dbReference>
<evidence type="ECO:0000313" key="1">
    <source>
        <dbReference type="EMBL" id="MCI4675955.1"/>
    </source>
</evidence>
<proteinExistence type="predicted"/>
<keyword evidence="2" id="KW-1185">Reference proteome</keyword>
<organism evidence="1 2">
    <name type="scientific">Candidatus Mycolicibacterium alkanivorans</name>
    <dbReference type="NCBI Taxonomy" id="2954114"/>
    <lineage>
        <taxon>Bacteria</taxon>
        <taxon>Bacillati</taxon>
        <taxon>Actinomycetota</taxon>
        <taxon>Actinomycetes</taxon>
        <taxon>Mycobacteriales</taxon>
        <taxon>Mycobacteriaceae</taxon>
        <taxon>Mycolicibacterium</taxon>
    </lineage>
</organism>